<evidence type="ECO:0000313" key="3">
    <source>
        <dbReference type="Proteomes" id="UP000236642"/>
    </source>
</evidence>
<feature type="transmembrane region" description="Helical" evidence="1">
    <location>
        <begin position="300"/>
        <end position="324"/>
    </location>
</feature>
<reference evidence="3" key="1">
    <citation type="submission" date="2017-09" db="EMBL/GenBank/DDBJ databases">
        <title>Metaegenomics of thermophilic ammonia-oxidizing enrichment culture.</title>
        <authorList>
            <person name="Kato S."/>
            <person name="Suzuki K."/>
        </authorList>
    </citation>
    <scope>NUCLEOTIDE SEQUENCE [LARGE SCALE GENOMIC DNA]</scope>
</reference>
<dbReference type="EMBL" id="BEHY01000017">
    <property type="protein sequence ID" value="GBD08762.1"/>
    <property type="molecule type" value="Genomic_DNA"/>
</dbReference>
<organism evidence="2 3">
    <name type="scientific">Candidatus Thermoflexus japonica</name>
    <dbReference type="NCBI Taxonomy" id="2035417"/>
    <lineage>
        <taxon>Bacteria</taxon>
        <taxon>Bacillati</taxon>
        <taxon>Chloroflexota</taxon>
        <taxon>Thermoflexia</taxon>
        <taxon>Thermoflexales</taxon>
        <taxon>Thermoflexaceae</taxon>
        <taxon>Thermoflexus</taxon>
    </lineage>
</organism>
<proteinExistence type="predicted"/>
<evidence type="ECO:0000256" key="1">
    <source>
        <dbReference type="SAM" id="Phobius"/>
    </source>
</evidence>
<feature type="transmembrane region" description="Helical" evidence="1">
    <location>
        <begin position="6"/>
        <end position="23"/>
    </location>
</feature>
<gene>
    <name evidence="2" type="ORF">HRbin22_01003</name>
</gene>
<keyword evidence="1" id="KW-0812">Transmembrane</keyword>
<name>A0A2H5Y5T6_9CHLR</name>
<protein>
    <submittedName>
        <fullName evidence="2">Uncharacterized protein</fullName>
    </submittedName>
</protein>
<feature type="transmembrane region" description="Helical" evidence="1">
    <location>
        <begin position="63"/>
        <end position="91"/>
    </location>
</feature>
<sequence length="341" mass="37013">MGEGLRWALVFLSLAAPVGSLVIDRILGIPARRLFGLWGLPSLGAFLIGILSAAAVGDPLSELVAWGAIGGLVATAALDVVRLIGVALGAFPMDMPSMFGLIALGQAPRFQRQMMAQMVAHLAALPPEAQRAALRARLEALSRLPEPMRVAVVGAMQGGLMRLPEPRRQAFLIAQMGVLAELSPEVRSAVMRAMDRAMTGVSDSPVYGQPRGLPRIEMALFRRLAAAAFPETLKEARLPVWKVRLVGYLWHFLIGATFGITYTLLFGHGTWALAFLWGAFVWLAMMVLMPPMMPLIRFPWWFPIVPFLAHMAMAVPIGFFASLISASAHLRSLTGWLGWIG</sequence>
<feature type="transmembrane region" description="Helical" evidence="1">
    <location>
        <begin position="271"/>
        <end position="288"/>
    </location>
</feature>
<dbReference type="AlphaFoldDB" id="A0A2H5Y5T6"/>
<keyword evidence="1" id="KW-1133">Transmembrane helix</keyword>
<comment type="caution">
    <text evidence="2">The sequence shown here is derived from an EMBL/GenBank/DDBJ whole genome shotgun (WGS) entry which is preliminary data.</text>
</comment>
<feature type="transmembrane region" description="Helical" evidence="1">
    <location>
        <begin position="35"/>
        <end position="57"/>
    </location>
</feature>
<feature type="transmembrane region" description="Helical" evidence="1">
    <location>
        <begin position="245"/>
        <end position="265"/>
    </location>
</feature>
<evidence type="ECO:0000313" key="2">
    <source>
        <dbReference type="EMBL" id="GBD08762.1"/>
    </source>
</evidence>
<dbReference type="Proteomes" id="UP000236642">
    <property type="component" value="Unassembled WGS sequence"/>
</dbReference>
<accession>A0A2H5Y5T6</accession>
<keyword evidence="1" id="KW-0472">Membrane</keyword>